<feature type="active site" description="Proton donor/acceptor" evidence="4">
    <location>
        <position position="174"/>
    </location>
</feature>
<evidence type="ECO:0000313" key="9">
    <source>
        <dbReference type="EnsemblProtists" id="EOD24869"/>
    </source>
</evidence>
<dbReference type="NCBIfam" id="TIGR01258">
    <property type="entry name" value="pgm_1"/>
    <property type="match status" value="1"/>
</dbReference>
<dbReference type="InterPro" id="IPR005952">
    <property type="entry name" value="Phosphogly_mut1"/>
</dbReference>
<dbReference type="HAMAP" id="MF_01039">
    <property type="entry name" value="PGAM_GpmA"/>
    <property type="match status" value="1"/>
</dbReference>
<feature type="binding site" evidence="5">
    <location>
        <begin position="95"/>
        <end position="102"/>
    </location>
    <ligand>
        <name>substrate</name>
    </ligand>
</feature>
<reference evidence="10" key="1">
    <citation type="journal article" date="2013" name="Nature">
        <title>Pan genome of the phytoplankton Emiliania underpins its global distribution.</title>
        <authorList>
            <person name="Read B.A."/>
            <person name="Kegel J."/>
            <person name="Klute M.J."/>
            <person name="Kuo A."/>
            <person name="Lefebvre S.C."/>
            <person name="Maumus F."/>
            <person name="Mayer C."/>
            <person name="Miller J."/>
            <person name="Monier A."/>
            <person name="Salamov A."/>
            <person name="Young J."/>
            <person name="Aguilar M."/>
            <person name="Claverie J.M."/>
            <person name="Frickenhaus S."/>
            <person name="Gonzalez K."/>
            <person name="Herman E.K."/>
            <person name="Lin Y.C."/>
            <person name="Napier J."/>
            <person name="Ogata H."/>
            <person name="Sarno A.F."/>
            <person name="Shmutz J."/>
            <person name="Schroeder D."/>
            <person name="de Vargas C."/>
            <person name="Verret F."/>
            <person name="von Dassow P."/>
            <person name="Valentin K."/>
            <person name="Van de Peer Y."/>
            <person name="Wheeler G."/>
            <person name="Dacks J.B."/>
            <person name="Delwiche C.F."/>
            <person name="Dyhrman S.T."/>
            <person name="Glockner G."/>
            <person name="John U."/>
            <person name="Richards T."/>
            <person name="Worden A.Z."/>
            <person name="Zhang X."/>
            <person name="Grigoriev I.V."/>
            <person name="Allen A.E."/>
            <person name="Bidle K."/>
            <person name="Borodovsky M."/>
            <person name="Bowler C."/>
            <person name="Brownlee C."/>
            <person name="Cock J.M."/>
            <person name="Elias M."/>
            <person name="Gladyshev V.N."/>
            <person name="Groth M."/>
            <person name="Guda C."/>
            <person name="Hadaegh A."/>
            <person name="Iglesias-Rodriguez M.D."/>
            <person name="Jenkins J."/>
            <person name="Jones B.M."/>
            <person name="Lawson T."/>
            <person name="Leese F."/>
            <person name="Lindquist E."/>
            <person name="Lobanov A."/>
            <person name="Lomsadze A."/>
            <person name="Malik S.B."/>
            <person name="Marsh M.E."/>
            <person name="Mackinder L."/>
            <person name="Mock T."/>
            <person name="Mueller-Roeber B."/>
            <person name="Pagarete A."/>
            <person name="Parker M."/>
            <person name="Probert I."/>
            <person name="Quesneville H."/>
            <person name="Raines C."/>
            <person name="Rensing S.A."/>
            <person name="Riano-Pachon D.M."/>
            <person name="Richier S."/>
            <person name="Rokitta S."/>
            <person name="Shiraiwa Y."/>
            <person name="Soanes D.M."/>
            <person name="van der Giezen M."/>
            <person name="Wahlund T.M."/>
            <person name="Williams B."/>
            <person name="Wilson W."/>
            <person name="Wolfe G."/>
            <person name="Wurch L.L."/>
        </authorList>
    </citation>
    <scope>NUCLEOTIDE SEQUENCE</scope>
</reference>
<feature type="binding site" evidence="5">
    <location>
        <position position="147"/>
    </location>
    <ligand>
        <name>substrate</name>
    </ligand>
</feature>
<sequence length="361" mass="38617">MLSLLTVTALALSSPVRPGGRTGARAAAARRPGGAVLLSEEAGDADAALAAAERELQIALAEAAAAREAASARKETAARAAAEEEAPHARLVLVRHGQSEWNLANRFTGWVDVDLTEQGILEAREAGRLLAAAGLEIDEVHTSLMRRAIRSAVLMLSTLNQCWLPVRKHLELNEQHAGLLTGENKVSCAQKWGVDQVMAWRRNFEDPPPEIAADSAIQRAIATDRRYDAARVPSRECLSAVSRRVAGLWEGTIAPALQEGRTVLVVTHGNTLRALVAYLDGLAPEDVYHVDLPTATPLLYEFDADGAGAEAPVAGLRHAREHGVWGEREGAARHGRFLVCAVPASAKRRGELRHSRGCVAG</sequence>
<dbReference type="AlphaFoldDB" id="A0A0D3JMY4"/>
<protein>
    <recommendedName>
        <fullName evidence="7">Phosphoglycerate mutase</fullName>
        <ecNumber evidence="7">5.4.2.11</ecNumber>
    </recommendedName>
</protein>
<dbReference type="EC" id="5.4.2.11" evidence="7"/>
<evidence type="ECO:0000256" key="4">
    <source>
        <dbReference type="PIRSR" id="PIRSR613078-1"/>
    </source>
</evidence>
<dbReference type="Proteomes" id="UP000013827">
    <property type="component" value="Unassembled WGS sequence"/>
</dbReference>
<evidence type="ECO:0000256" key="2">
    <source>
        <dbReference type="ARBA" id="ARBA00023152"/>
    </source>
</evidence>
<dbReference type="eggNOG" id="KOG0235">
    <property type="taxonomic scope" value="Eukaryota"/>
</dbReference>
<dbReference type="InterPro" id="IPR013078">
    <property type="entry name" value="His_Pase_superF_clade-1"/>
</dbReference>
<dbReference type="HOGENOM" id="CLU_768216_0_0_1"/>
<evidence type="ECO:0000256" key="8">
    <source>
        <dbReference type="SAM" id="Coils"/>
    </source>
</evidence>
<dbReference type="CDD" id="cd07067">
    <property type="entry name" value="HP_PGM_like"/>
    <property type="match status" value="1"/>
</dbReference>
<dbReference type="GO" id="GO:0006096">
    <property type="term" value="P:glycolytic process"/>
    <property type="evidence" value="ECO:0007669"/>
    <property type="project" value="UniProtKB-KW"/>
</dbReference>
<dbReference type="KEGG" id="ehx:EMIHUDRAFT_430291"/>
<dbReference type="PROSITE" id="PS00175">
    <property type="entry name" value="PG_MUTASE"/>
    <property type="match status" value="1"/>
</dbReference>
<dbReference type="PaxDb" id="2903-EOD24869"/>
<dbReference type="EnsemblProtists" id="EOD24869">
    <property type="protein sequence ID" value="EOD24869"/>
    <property type="gene ID" value="EMIHUDRAFT_430291"/>
</dbReference>
<feature type="binding site" evidence="5">
    <location>
        <begin position="108"/>
        <end position="109"/>
    </location>
    <ligand>
        <name>substrate</name>
    </ligand>
</feature>
<feature type="coiled-coil region" evidence="8">
    <location>
        <begin position="42"/>
        <end position="69"/>
    </location>
</feature>
<comment type="catalytic activity">
    <reaction evidence="7">
        <text>(2R)-2-phosphoglycerate = (2R)-3-phosphoglycerate</text>
        <dbReference type="Rhea" id="RHEA:15901"/>
        <dbReference type="ChEBI" id="CHEBI:58272"/>
        <dbReference type="ChEBI" id="CHEBI:58289"/>
        <dbReference type="EC" id="5.4.2.11"/>
    </reaction>
</comment>
<name>A0A0D3JMY4_EMIH1</name>
<reference evidence="9" key="2">
    <citation type="submission" date="2024-10" db="UniProtKB">
        <authorList>
            <consortium name="EnsemblProtists"/>
        </authorList>
    </citation>
    <scope>IDENTIFICATION</scope>
</reference>
<feature type="binding site" evidence="5">
    <location>
        <begin position="269"/>
        <end position="270"/>
    </location>
    <ligand>
        <name>substrate</name>
    </ligand>
</feature>
<dbReference type="RefSeq" id="XP_005777298.1">
    <property type="nucleotide sequence ID" value="XM_005777241.1"/>
</dbReference>
<keyword evidence="8" id="KW-0175">Coiled coil</keyword>
<feature type="binding site" evidence="5">
    <location>
        <begin position="201"/>
        <end position="202"/>
    </location>
    <ligand>
        <name>substrate</name>
    </ligand>
</feature>
<dbReference type="GO" id="GO:0004619">
    <property type="term" value="F:phosphoglycerate mutase activity"/>
    <property type="evidence" value="ECO:0007669"/>
    <property type="project" value="UniProtKB-EC"/>
</dbReference>
<accession>A0A0D3JMY4</accession>
<dbReference type="InterPro" id="IPR029033">
    <property type="entry name" value="His_PPase_superfam"/>
</dbReference>
<dbReference type="Gene3D" id="3.40.50.1240">
    <property type="entry name" value="Phosphoglycerate mutase-like"/>
    <property type="match status" value="1"/>
</dbReference>
<dbReference type="Pfam" id="PF00300">
    <property type="entry name" value="His_Phos_1"/>
    <property type="match status" value="2"/>
</dbReference>
<dbReference type="GeneID" id="17270429"/>
<keyword evidence="2 7" id="KW-0324">Glycolysis</keyword>
<proteinExistence type="inferred from homology"/>
<dbReference type="SUPFAM" id="SSF53254">
    <property type="entry name" value="Phosphoglycerate mutase-like"/>
    <property type="match status" value="1"/>
</dbReference>
<dbReference type="STRING" id="2903.R1EVJ1"/>
<evidence type="ECO:0000256" key="6">
    <source>
        <dbReference type="PIRSR" id="PIRSR613078-3"/>
    </source>
</evidence>
<dbReference type="InterPro" id="IPR001345">
    <property type="entry name" value="PG/BPGM_mutase_AS"/>
</dbReference>
<evidence type="ECO:0000256" key="3">
    <source>
        <dbReference type="ARBA" id="ARBA00023235"/>
    </source>
</evidence>
<evidence type="ECO:0000313" key="10">
    <source>
        <dbReference type="Proteomes" id="UP000013827"/>
    </source>
</evidence>
<keyword evidence="3 7" id="KW-0413">Isomerase</keyword>
<dbReference type="SMART" id="SM00855">
    <property type="entry name" value="PGAM"/>
    <property type="match status" value="1"/>
</dbReference>
<organism evidence="9 10">
    <name type="scientific">Emiliania huxleyi (strain CCMP1516)</name>
    <dbReference type="NCBI Taxonomy" id="280463"/>
    <lineage>
        <taxon>Eukaryota</taxon>
        <taxon>Haptista</taxon>
        <taxon>Haptophyta</taxon>
        <taxon>Prymnesiophyceae</taxon>
        <taxon>Isochrysidales</taxon>
        <taxon>Noelaerhabdaceae</taxon>
        <taxon>Emiliania</taxon>
    </lineage>
</organism>
<dbReference type="PANTHER" id="PTHR11931">
    <property type="entry name" value="PHOSPHOGLYCERATE MUTASE"/>
    <property type="match status" value="1"/>
</dbReference>
<evidence type="ECO:0000256" key="7">
    <source>
        <dbReference type="RuleBase" id="RU004511"/>
    </source>
</evidence>
<feature type="site" description="Transition state stabilizer" evidence="6">
    <location>
        <position position="268"/>
    </location>
</feature>
<evidence type="ECO:0000256" key="1">
    <source>
        <dbReference type="ARBA" id="ARBA00006717"/>
    </source>
</evidence>
<evidence type="ECO:0000256" key="5">
    <source>
        <dbReference type="PIRSR" id="PIRSR613078-2"/>
    </source>
</evidence>
<comment type="similarity">
    <text evidence="1 7">Belongs to the phosphoglycerate mutase family. BPG-dependent PGAM subfamily.</text>
</comment>
<feature type="binding site" evidence="5">
    <location>
        <position position="185"/>
    </location>
    <ligand>
        <name>substrate</name>
    </ligand>
</feature>
<keyword evidence="10" id="KW-1185">Reference proteome</keyword>
<feature type="active site" description="Tele-phosphohistidine intermediate" evidence="4">
    <location>
        <position position="96"/>
    </location>
</feature>